<dbReference type="SUPFAM" id="SSF52540">
    <property type="entry name" value="P-loop containing nucleoside triphosphate hydrolases"/>
    <property type="match status" value="1"/>
</dbReference>
<gene>
    <name evidence="4" type="ORF">Pflav_020770</name>
</gene>
<keyword evidence="1" id="KW-0597">Phosphoprotein</keyword>
<dbReference type="Proteomes" id="UP000502508">
    <property type="component" value="Chromosome"/>
</dbReference>
<dbReference type="AlphaFoldDB" id="A0A6F8XPE0"/>
<dbReference type="PANTHER" id="PTHR22674">
    <property type="entry name" value="NTPASE, KAP FAMILY P-LOOP DOMAIN-CONTAINING 1"/>
    <property type="match status" value="1"/>
</dbReference>
<name>A0A6F8XPE0_9ACTN</name>
<feature type="domain" description="Response regulatory" evidence="3">
    <location>
        <begin position="461"/>
        <end position="576"/>
    </location>
</feature>
<reference evidence="4 5" key="1">
    <citation type="submission" date="2020-03" db="EMBL/GenBank/DDBJ databases">
        <title>Whole genome shotgun sequence of Phytohabitans flavus NBRC 107702.</title>
        <authorList>
            <person name="Komaki H."/>
            <person name="Tamura T."/>
        </authorList>
    </citation>
    <scope>NUCLEOTIDE SEQUENCE [LARGE SCALE GENOMIC DNA]</scope>
    <source>
        <strain evidence="4 5">NBRC 107702</strain>
    </source>
</reference>
<dbReference type="Gene3D" id="3.40.50.2300">
    <property type="match status" value="1"/>
</dbReference>
<dbReference type="Pfam" id="PF07693">
    <property type="entry name" value="KAP_NTPase"/>
    <property type="match status" value="1"/>
</dbReference>
<organism evidence="4 5">
    <name type="scientific">Phytohabitans flavus</name>
    <dbReference type="NCBI Taxonomy" id="1076124"/>
    <lineage>
        <taxon>Bacteria</taxon>
        <taxon>Bacillati</taxon>
        <taxon>Actinomycetota</taxon>
        <taxon>Actinomycetes</taxon>
        <taxon>Micromonosporales</taxon>
        <taxon>Micromonosporaceae</taxon>
    </lineage>
</organism>
<evidence type="ECO:0000313" key="4">
    <source>
        <dbReference type="EMBL" id="BCB75667.1"/>
    </source>
</evidence>
<proteinExistence type="predicted"/>
<evidence type="ECO:0000256" key="2">
    <source>
        <dbReference type="SAM" id="MobiDB-lite"/>
    </source>
</evidence>
<sequence length="597" mass="65695">MSGVGDDRFLLLNDLPVEDEDSDLLGTSQVATDLADLIHGSRGNTPFVLAVDGRWGAGKSTLMRRLSGLLRDRENVEIVWFNAWTASGVSALTGMLERVLEKLDPSLVRRSFRRLNGGGLLGNALRVGVTMLAGVFRVDRAIDQLWERMSIDAKAREQARQLLQTALTSWVEQSVGSQRRTIVVFVDDLDRCGDTTAIEICEAIKLYLDLPGMVFVLGCDLGILSRIAVPGAQEPTHVRHYLEKIIQVSYRIPIPTAGALQKMIEGYATRSGTGDLLTDAMKALIAQQSAGNPRKIKRLLNSFVAEYQLDAEWREFGADGLMKAVVLQHYYPDFYQGILDSGIDHVGGLLDYQRARDWLLRARPPEEDQGEILDHHGVPIPRDSDADSLDQYRSSLAQLDQRVPPAWRSVVESAEFLALLREFGDRNERERLQQRLRRRPLSTTPTTLAPEGEPSRLDGLRLLWIDDSPAGNESMINRLMARGTQVRTATDGTDAIRLLPYFGANAVLSDVSRGGKEVGFDDLARLREAGYTGPAYFFTSHVTDELRAKAEAVGADGITASVGAAIDWLTAVHGRISPQGAFAGSGARRGSDGESQF</sequence>
<dbReference type="PROSITE" id="PS50110">
    <property type="entry name" value="RESPONSE_REGULATORY"/>
    <property type="match status" value="1"/>
</dbReference>
<dbReference type="InterPro" id="IPR001789">
    <property type="entry name" value="Sig_transdc_resp-reg_receiver"/>
</dbReference>
<dbReference type="InterPro" id="IPR011006">
    <property type="entry name" value="CheY-like_superfamily"/>
</dbReference>
<feature type="region of interest" description="Disordered" evidence="2">
    <location>
        <begin position="434"/>
        <end position="454"/>
    </location>
</feature>
<dbReference type="GO" id="GO:0000160">
    <property type="term" value="P:phosphorelay signal transduction system"/>
    <property type="evidence" value="ECO:0007669"/>
    <property type="project" value="InterPro"/>
</dbReference>
<evidence type="ECO:0000259" key="3">
    <source>
        <dbReference type="PROSITE" id="PS50110"/>
    </source>
</evidence>
<dbReference type="InterPro" id="IPR011646">
    <property type="entry name" value="KAP_P-loop"/>
</dbReference>
<accession>A0A6F8XPE0</accession>
<dbReference type="CDD" id="cd00156">
    <property type="entry name" value="REC"/>
    <property type="match status" value="1"/>
</dbReference>
<dbReference type="Pfam" id="PF00072">
    <property type="entry name" value="Response_reg"/>
    <property type="match status" value="1"/>
</dbReference>
<dbReference type="Gene3D" id="3.40.50.300">
    <property type="entry name" value="P-loop containing nucleotide triphosphate hydrolases"/>
    <property type="match status" value="1"/>
</dbReference>
<evidence type="ECO:0000256" key="1">
    <source>
        <dbReference type="PROSITE-ProRule" id="PRU00169"/>
    </source>
</evidence>
<evidence type="ECO:0000313" key="5">
    <source>
        <dbReference type="Proteomes" id="UP000502508"/>
    </source>
</evidence>
<feature type="modified residue" description="4-aspartylphosphate" evidence="1">
    <location>
        <position position="510"/>
    </location>
</feature>
<protein>
    <recommendedName>
        <fullName evidence="3">Response regulatory domain-containing protein</fullName>
    </recommendedName>
</protein>
<dbReference type="SUPFAM" id="SSF52172">
    <property type="entry name" value="CheY-like"/>
    <property type="match status" value="1"/>
</dbReference>
<reference evidence="4 5" key="2">
    <citation type="submission" date="2020-03" db="EMBL/GenBank/DDBJ databases">
        <authorList>
            <person name="Ichikawa N."/>
            <person name="Kimura A."/>
            <person name="Kitahashi Y."/>
            <person name="Uohara A."/>
        </authorList>
    </citation>
    <scope>NUCLEOTIDE SEQUENCE [LARGE SCALE GENOMIC DNA]</scope>
    <source>
        <strain evidence="4 5">NBRC 107702</strain>
    </source>
</reference>
<dbReference type="RefSeq" id="WP_173035573.1">
    <property type="nucleotide sequence ID" value="NZ_AP022870.1"/>
</dbReference>
<dbReference type="InterPro" id="IPR027417">
    <property type="entry name" value="P-loop_NTPase"/>
</dbReference>
<dbReference type="PANTHER" id="PTHR22674:SF6">
    <property type="entry name" value="NTPASE KAP FAMILY P-LOOP DOMAIN-CONTAINING PROTEIN 1"/>
    <property type="match status" value="1"/>
</dbReference>
<dbReference type="KEGG" id="pfla:Pflav_020770"/>
<dbReference type="InterPro" id="IPR052754">
    <property type="entry name" value="NTPase_KAP_P-loop"/>
</dbReference>
<dbReference type="EMBL" id="AP022870">
    <property type="protein sequence ID" value="BCB75667.1"/>
    <property type="molecule type" value="Genomic_DNA"/>
</dbReference>
<keyword evidence="5" id="KW-1185">Reference proteome</keyword>